<dbReference type="EMBL" id="OX459958">
    <property type="protein sequence ID" value="CAI9164293.1"/>
    <property type="molecule type" value="Genomic_DNA"/>
</dbReference>
<dbReference type="Proteomes" id="UP001176941">
    <property type="component" value="Chromosome 22"/>
</dbReference>
<proteinExistence type="predicted"/>
<sequence length="272" mass="30292">MHRREPFSEEASKLELQGRERPSMLYMQKKKGFLRWETGKGQDKGTQFLREEVGQEACPPSPQQCPDILKSHPLLATSDPETLSYPVWGNTGPGVGHKDWEVGRYVCTEPGEDPGLQQSSAEFETQRARSASPGFPSRLFKDGVPNRGRKDASNRGEATVETVGRGCVPPPCEVQKSLSLGTETTLEAGPPKRASQLSWPELRSPDTWAERSRRWLTAASLLPSRQRFQFEVFLLYADHPSPPPPAPSVPLLETVTPFKNWKINTSLASSVR</sequence>
<feature type="region of interest" description="Disordered" evidence="1">
    <location>
        <begin position="1"/>
        <end position="22"/>
    </location>
</feature>
<keyword evidence="3" id="KW-1185">Reference proteome</keyword>
<evidence type="ECO:0000256" key="1">
    <source>
        <dbReference type="SAM" id="MobiDB-lite"/>
    </source>
</evidence>
<reference evidence="2" key="1">
    <citation type="submission" date="2023-04" db="EMBL/GenBank/DDBJ databases">
        <authorList>
            <consortium name="ELIXIR-Norway"/>
        </authorList>
    </citation>
    <scope>NUCLEOTIDE SEQUENCE [LARGE SCALE GENOMIC DNA]</scope>
</reference>
<feature type="region of interest" description="Disordered" evidence="1">
    <location>
        <begin position="127"/>
        <end position="162"/>
    </location>
</feature>
<protein>
    <submittedName>
        <fullName evidence="2">Uncharacterized protein</fullName>
    </submittedName>
</protein>
<organism evidence="2 3">
    <name type="scientific">Rangifer tarandus platyrhynchus</name>
    <name type="common">Svalbard reindeer</name>
    <dbReference type="NCBI Taxonomy" id="3082113"/>
    <lineage>
        <taxon>Eukaryota</taxon>
        <taxon>Metazoa</taxon>
        <taxon>Chordata</taxon>
        <taxon>Craniata</taxon>
        <taxon>Vertebrata</taxon>
        <taxon>Euteleostomi</taxon>
        <taxon>Mammalia</taxon>
        <taxon>Eutheria</taxon>
        <taxon>Laurasiatheria</taxon>
        <taxon>Artiodactyla</taxon>
        <taxon>Ruminantia</taxon>
        <taxon>Pecora</taxon>
        <taxon>Cervidae</taxon>
        <taxon>Odocoileinae</taxon>
        <taxon>Rangifer</taxon>
    </lineage>
</organism>
<gene>
    <name evidence="2" type="ORF">MRATA1EN1_LOCUS13255</name>
</gene>
<evidence type="ECO:0000313" key="2">
    <source>
        <dbReference type="EMBL" id="CAI9164293.1"/>
    </source>
</evidence>
<name>A0ABN8YSD7_RANTA</name>
<accession>A0ABN8YSD7</accession>
<evidence type="ECO:0000313" key="3">
    <source>
        <dbReference type="Proteomes" id="UP001176941"/>
    </source>
</evidence>